<evidence type="ECO:0000313" key="3">
    <source>
        <dbReference type="Proteomes" id="UP000822688"/>
    </source>
</evidence>
<dbReference type="EMBL" id="CM026423">
    <property type="protein sequence ID" value="KAG0584885.1"/>
    <property type="molecule type" value="Genomic_DNA"/>
</dbReference>
<dbReference type="AlphaFoldDB" id="A0A8T0IPF3"/>
<accession>A0A8T0IPF3</accession>
<feature type="signal peptide" evidence="1">
    <location>
        <begin position="1"/>
        <end position="19"/>
    </location>
</feature>
<gene>
    <name evidence="2" type="ORF">KC19_3G242600</name>
</gene>
<feature type="chain" id="PRO_5035859854" evidence="1">
    <location>
        <begin position="20"/>
        <end position="60"/>
    </location>
</feature>
<evidence type="ECO:0000313" key="2">
    <source>
        <dbReference type="EMBL" id="KAG0584885.1"/>
    </source>
</evidence>
<protein>
    <submittedName>
        <fullName evidence="2">Uncharacterized protein</fullName>
    </submittedName>
</protein>
<keyword evidence="3" id="KW-1185">Reference proteome</keyword>
<organism evidence="2 3">
    <name type="scientific">Ceratodon purpureus</name>
    <name type="common">Fire moss</name>
    <name type="synonym">Dicranum purpureum</name>
    <dbReference type="NCBI Taxonomy" id="3225"/>
    <lineage>
        <taxon>Eukaryota</taxon>
        <taxon>Viridiplantae</taxon>
        <taxon>Streptophyta</taxon>
        <taxon>Embryophyta</taxon>
        <taxon>Bryophyta</taxon>
        <taxon>Bryophytina</taxon>
        <taxon>Bryopsida</taxon>
        <taxon>Dicranidae</taxon>
        <taxon>Pseudoditrichales</taxon>
        <taxon>Ditrichaceae</taxon>
        <taxon>Ceratodon</taxon>
    </lineage>
</organism>
<dbReference type="Proteomes" id="UP000822688">
    <property type="component" value="Chromosome 3"/>
</dbReference>
<reference evidence="2" key="1">
    <citation type="submission" date="2020-06" db="EMBL/GenBank/DDBJ databases">
        <title>WGS assembly of Ceratodon purpureus strain R40.</title>
        <authorList>
            <person name="Carey S.B."/>
            <person name="Jenkins J."/>
            <person name="Shu S."/>
            <person name="Lovell J.T."/>
            <person name="Sreedasyam A."/>
            <person name="Maumus F."/>
            <person name="Tiley G.P."/>
            <person name="Fernandez-Pozo N."/>
            <person name="Barry K."/>
            <person name="Chen C."/>
            <person name="Wang M."/>
            <person name="Lipzen A."/>
            <person name="Daum C."/>
            <person name="Saski C.A."/>
            <person name="Payton A.C."/>
            <person name="Mcbreen J.C."/>
            <person name="Conrad R.E."/>
            <person name="Kollar L.M."/>
            <person name="Olsson S."/>
            <person name="Huttunen S."/>
            <person name="Landis J.B."/>
            <person name="Wickett N.J."/>
            <person name="Johnson M.G."/>
            <person name="Rensing S.A."/>
            <person name="Grimwood J."/>
            <person name="Schmutz J."/>
            <person name="Mcdaniel S.F."/>
        </authorList>
    </citation>
    <scope>NUCLEOTIDE SEQUENCE</scope>
    <source>
        <strain evidence="2">R40</strain>
    </source>
</reference>
<name>A0A8T0IPF3_CERPU</name>
<keyword evidence="1" id="KW-0732">Signal</keyword>
<proteinExistence type="predicted"/>
<comment type="caution">
    <text evidence="2">The sequence shown here is derived from an EMBL/GenBank/DDBJ whole genome shotgun (WGS) entry which is preliminary data.</text>
</comment>
<sequence>MLVILKSILVLFTWRKCLAIIPNSMFYCPCSWYAVAEKFQVPLVSQFWYIVGLGIGLTLS</sequence>
<evidence type="ECO:0000256" key="1">
    <source>
        <dbReference type="SAM" id="SignalP"/>
    </source>
</evidence>